<protein>
    <submittedName>
        <fullName evidence="2">Uncharacterized protein</fullName>
    </submittedName>
</protein>
<proteinExistence type="predicted"/>
<evidence type="ECO:0000256" key="1">
    <source>
        <dbReference type="SAM" id="MobiDB-lite"/>
    </source>
</evidence>
<feature type="compositionally biased region" description="Polar residues" evidence="1">
    <location>
        <begin position="44"/>
        <end position="54"/>
    </location>
</feature>
<comment type="caution">
    <text evidence="2">The sequence shown here is derived from an EMBL/GenBank/DDBJ whole genome shotgun (WGS) entry which is preliminary data.</text>
</comment>
<dbReference type="AlphaFoldDB" id="A0A9W9RJS4"/>
<evidence type="ECO:0000313" key="3">
    <source>
        <dbReference type="Proteomes" id="UP001148299"/>
    </source>
</evidence>
<dbReference type="Proteomes" id="UP001148299">
    <property type="component" value="Unassembled WGS sequence"/>
</dbReference>
<sequence length="395" mass="42305">MSAEQPPAAPALGESWVMTPTASSEKKEVLGEPRPKISKGAKTATPSESLSASWESGPELVMPSICETPNPEGSWVEYVRTPKQSGSESTRKRRKVSSPSTKLQQAHAQKSVKADAGSSAKIAKASKPTLGINTALARGAINTLLIALILHLLVLPELVHQARDLCLIPSVKSLYASSCSVPYAAHPNQSTASDLTSSQTNLQSILTTTLTTLTPLSSTLKESETILANLSAHLKSTIPDARHALDLEFTGSDQALQTAIWEFDSLRTDLRSALESLLSPTQSSVAIHLRRRSEYLERLRAQIRSKAESLNARFSTLDDHLEAVGIVAREHSISHGESYSVLDSLPFGSWIRGSSGDAEESSARPATLALVRGAAAHHRAVADSVLWLSRQLGST</sequence>
<feature type="region of interest" description="Disordered" evidence="1">
    <location>
        <begin position="1"/>
        <end position="66"/>
    </location>
</feature>
<evidence type="ECO:0000313" key="2">
    <source>
        <dbReference type="EMBL" id="KAJ5361567.1"/>
    </source>
</evidence>
<gene>
    <name evidence="2" type="ORF">N7541_002411</name>
</gene>
<reference evidence="2" key="1">
    <citation type="submission" date="2022-12" db="EMBL/GenBank/DDBJ databases">
        <authorList>
            <person name="Petersen C."/>
        </authorList>
    </citation>
    <scope>NUCLEOTIDE SEQUENCE</scope>
    <source>
        <strain evidence="2">IBT 35675</strain>
    </source>
</reference>
<feature type="region of interest" description="Disordered" evidence="1">
    <location>
        <begin position="81"/>
        <end position="120"/>
    </location>
</feature>
<keyword evidence="3" id="KW-1185">Reference proteome</keyword>
<dbReference type="EMBL" id="JAPZBR010000002">
    <property type="protein sequence ID" value="KAJ5361567.1"/>
    <property type="molecule type" value="Genomic_DNA"/>
</dbReference>
<organism evidence="2 3">
    <name type="scientific">Penicillium brevicompactum</name>
    <dbReference type="NCBI Taxonomy" id="5074"/>
    <lineage>
        <taxon>Eukaryota</taxon>
        <taxon>Fungi</taxon>
        <taxon>Dikarya</taxon>
        <taxon>Ascomycota</taxon>
        <taxon>Pezizomycotina</taxon>
        <taxon>Eurotiomycetes</taxon>
        <taxon>Eurotiomycetidae</taxon>
        <taxon>Eurotiales</taxon>
        <taxon>Aspergillaceae</taxon>
        <taxon>Penicillium</taxon>
    </lineage>
</organism>
<feature type="compositionally biased region" description="Basic and acidic residues" evidence="1">
    <location>
        <begin position="24"/>
        <end position="35"/>
    </location>
</feature>
<accession>A0A9W9RJS4</accession>
<name>A0A9W9RJS4_PENBR</name>
<feature type="compositionally biased region" description="Polar residues" evidence="1">
    <location>
        <begin position="97"/>
        <end position="108"/>
    </location>
</feature>
<reference evidence="2" key="2">
    <citation type="journal article" date="2023" name="IMA Fungus">
        <title>Comparative genomic study of the Penicillium genus elucidates a diverse pangenome and 15 lateral gene transfer events.</title>
        <authorList>
            <person name="Petersen C."/>
            <person name="Sorensen T."/>
            <person name="Nielsen M.R."/>
            <person name="Sondergaard T.E."/>
            <person name="Sorensen J.L."/>
            <person name="Fitzpatrick D.A."/>
            <person name="Frisvad J.C."/>
            <person name="Nielsen K.L."/>
        </authorList>
    </citation>
    <scope>NUCLEOTIDE SEQUENCE</scope>
    <source>
        <strain evidence="2">IBT 35675</strain>
    </source>
</reference>